<reference evidence="2" key="1">
    <citation type="submission" date="2020-05" db="EMBL/GenBank/DDBJ databases">
        <authorList>
            <person name="Chiriac C."/>
            <person name="Salcher M."/>
            <person name="Ghai R."/>
            <person name="Kavagutti S V."/>
        </authorList>
    </citation>
    <scope>NUCLEOTIDE SEQUENCE</scope>
</reference>
<dbReference type="SUPFAM" id="SSF47819">
    <property type="entry name" value="HRDC-like"/>
    <property type="match status" value="1"/>
</dbReference>
<organism evidence="2">
    <name type="scientific">freshwater metagenome</name>
    <dbReference type="NCBI Taxonomy" id="449393"/>
    <lineage>
        <taxon>unclassified sequences</taxon>
        <taxon>metagenomes</taxon>
        <taxon>ecological metagenomes</taxon>
    </lineage>
</organism>
<dbReference type="PROSITE" id="PS50967">
    <property type="entry name" value="HRDC"/>
    <property type="match status" value="1"/>
</dbReference>
<dbReference type="Pfam" id="PF18305">
    <property type="entry name" value="DNA_pol_A_exoN"/>
    <property type="match status" value="1"/>
</dbReference>
<accession>A0A6J6GES2</accession>
<dbReference type="Pfam" id="PF01612">
    <property type="entry name" value="DNA_pol_A_exo1"/>
    <property type="match status" value="1"/>
</dbReference>
<dbReference type="InterPro" id="IPR051086">
    <property type="entry name" value="RNase_D-like"/>
</dbReference>
<dbReference type="PANTHER" id="PTHR47649:SF1">
    <property type="entry name" value="RIBONUCLEASE D"/>
    <property type="match status" value="1"/>
</dbReference>
<feature type="domain" description="HRDC" evidence="1">
    <location>
        <begin position="238"/>
        <end position="318"/>
    </location>
</feature>
<dbReference type="Gene3D" id="1.10.150.80">
    <property type="entry name" value="HRDC domain"/>
    <property type="match status" value="2"/>
</dbReference>
<dbReference type="InterPro" id="IPR041605">
    <property type="entry name" value="Exo_C"/>
</dbReference>
<sequence>MAKGLANLTQEVSAEEPVELPLRTESVAAVYYVDSEAELVGAVENLKTGTGPLAIDAERASGFRYGNTAYLIQLHRENTDIFLIDPIDLSNSPAWSTLAEFCNGLTWILHAATQDLGCLAEVGLKPAALIDTEHGSRLLNLPRVGLGAACEQLLGFRLAKEHSAADWSVRPLPNSWLNYAALDVDVLPALAKVLMEQLEQANKGHLAEQEFKHLLGFEPKPQSPDRWRSMTGLHDVKDVQKLAIARELWFARDALAQDRDTAPGRLVSDSSIVALVKSGISSKSELSSLKTFTGRASRSFLDVWWEAYAKGRATKDTPALKLVSTGIPNHRNWPSRYPEADARLKALKPVMAELALEFEVPLENLLQPDLLRRVAWEPEEDIAKQLLAMGARQWQVDAVASPISSALEKLSQETRPVS</sequence>
<dbReference type="InterPro" id="IPR002562">
    <property type="entry name" value="3'-5'_exonuclease_dom"/>
</dbReference>
<dbReference type="GO" id="GO:0008408">
    <property type="term" value="F:3'-5' exonuclease activity"/>
    <property type="evidence" value="ECO:0007669"/>
    <property type="project" value="InterPro"/>
</dbReference>
<dbReference type="SUPFAM" id="SSF53098">
    <property type="entry name" value="Ribonuclease H-like"/>
    <property type="match status" value="1"/>
</dbReference>
<dbReference type="PANTHER" id="PTHR47649">
    <property type="entry name" value="RIBONUCLEASE D"/>
    <property type="match status" value="1"/>
</dbReference>
<gene>
    <name evidence="2" type="ORF">UFOPK1843_00053</name>
</gene>
<dbReference type="EMBL" id="CAEZUR010000002">
    <property type="protein sequence ID" value="CAB4599687.1"/>
    <property type="molecule type" value="Genomic_DNA"/>
</dbReference>
<dbReference type="SMART" id="SM00474">
    <property type="entry name" value="35EXOc"/>
    <property type="match status" value="1"/>
</dbReference>
<dbReference type="Pfam" id="PF00570">
    <property type="entry name" value="HRDC"/>
    <property type="match status" value="1"/>
</dbReference>
<proteinExistence type="predicted"/>
<dbReference type="InterPro" id="IPR012337">
    <property type="entry name" value="RNaseH-like_sf"/>
</dbReference>
<dbReference type="GO" id="GO:0006139">
    <property type="term" value="P:nucleobase-containing compound metabolic process"/>
    <property type="evidence" value="ECO:0007669"/>
    <property type="project" value="InterPro"/>
</dbReference>
<dbReference type="InterPro" id="IPR010997">
    <property type="entry name" value="HRDC-like_sf"/>
</dbReference>
<dbReference type="InterPro" id="IPR036397">
    <property type="entry name" value="RNaseH_sf"/>
</dbReference>
<dbReference type="GO" id="GO:0000166">
    <property type="term" value="F:nucleotide binding"/>
    <property type="evidence" value="ECO:0007669"/>
    <property type="project" value="InterPro"/>
</dbReference>
<evidence type="ECO:0000313" key="2">
    <source>
        <dbReference type="EMBL" id="CAB4599687.1"/>
    </source>
</evidence>
<dbReference type="InterPro" id="IPR002121">
    <property type="entry name" value="HRDC_dom"/>
</dbReference>
<name>A0A6J6GES2_9ZZZZ</name>
<dbReference type="CDD" id="cd06142">
    <property type="entry name" value="RNaseD_exo"/>
    <property type="match status" value="1"/>
</dbReference>
<protein>
    <submittedName>
        <fullName evidence="2">Unannotated protein</fullName>
    </submittedName>
</protein>
<dbReference type="GO" id="GO:0003676">
    <property type="term" value="F:nucleic acid binding"/>
    <property type="evidence" value="ECO:0007669"/>
    <property type="project" value="InterPro"/>
</dbReference>
<dbReference type="Gene3D" id="3.30.420.10">
    <property type="entry name" value="Ribonuclease H-like superfamily/Ribonuclease H"/>
    <property type="match status" value="1"/>
</dbReference>
<dbReference type="AlphaFoldDB" id="A0A6J6GES2"/>
<dbReference type="InterPro" id="IPR044876">
    <property type="entry name" value="HRDC_dom_sf"/>
</dbReference>
<evidence type="ECO:0000259" key="1">
    <source>
        <dbReference type="PROSITE" id="PS50967"/>
    </source>
</evidence>